<dbReference type="Gene3D" id="3.50.50.60">
    <property type="entry name" value="FAD/NAD(P)-binding domain"/>
    <property type="match status" value="1"/>
</dbReference>
<keyword evidence="2" id="KW-1185">Reference proteome</keyword>
<sequence length="418" mass="45911">MNTANAVEQVDVVIIGAGPSGSVAASLLKQQGVDALVLERAQFPRFSIGESLLPCCMTVLEQAGMTEAVAEAGFQFKNGAAFRRNGRYTTFDFSDKFTPGPGTTFQVPRGQFDKLLADTASTQGVEIRYGQTVTAVDLSAEPRLTVADENGRVYSVQAKYLLDASGFGRVLPRLLQLECPSSLPARSAIFTHIEDNISDPEFDRNKILISVHPRNKDIWYWLIPFSNGTCSLGVVAEPHLLARLEGSLEQQLRTIVNEEPGLEALLKDARVIRDCATLKGYSANVSTLASDKFALLGNAGEFLDPVFSSGVTIAMHSASLACDCLVRQLKGEAVDWQQDYAEPLMLGVNTFRTYVEAWYDGRFQEVIFFEDANPKIKQMICSILAGYAWDSNNPFVSESRRRLDLVVNLCRDAVEEAL</sequence>
<organism evidence="1 2">
    <name type="scientific">Shewanella algae</name>
    <dbReference type="NCBI Taxonomy" id="38313"/>
    <lineage>
        <taxon>Bacteria</taxon>
        <taxon>Pseudomonadati</taxon>
        <taxon>Pseudomonadota</taxon>
        <taxon>Gammaproteobacteria</taxon>
        <taxon>Alteromonadales</taxon>
        <taxon>Shewanellaceae</taxon>
        <taxon>Shewanella</taxon>
    </lineage>
</organism>
<evidence type="ECO:0000313" key="2">
    <source>
        <dbReference type="Proteomes" id="UP000254069"/>
    </source>
</evidence>
<dbReference type="Proteomes" id="UP000254069">
    <property type="component" value="Unassembled WGS sequence"/>
</dbReference>
<dbReference type="RefSeq" id="WP_062793396.1">
    <property type="nucleotide sequence ID" value="NZ_AP024609.1"/>
</dbReference>
<proteinExistence type="predicted"/>
<reference evidence="1 2" key="1">
    <citation type="submission" date="2018-06" db="EMBL/GenBank/DDBJ databases">
        <authorList>
            <consortium name="Pathogen Informatics"/>
            <person name="Doyle S."/>
        </authorList>
    </citation>
    <scope>NUCLEOTIDE SEQUENCE [LARGE SCALE GENOMIC DNA]</scope>
    <source>
        <strain evidence="1 2">NCTC10738</strain>
    </source>
</reference>
<dbReference type="GeneID" id="93811093"/>
<dbReference type="InterPro" id="IPR050816">
    <property type="entry name" value="Flavin-dep_Halogenase_NPB"/>
</dbReference>
<dbReference type="PANTHER" id="PTHR43747">
    <property type="entry name" value="FAD-BINDING PROTEIN"/>
    <property type="match status" value="1"/>
</dbReference>
<name>A0A379ZU91_9GAMM</name>
<dbReference type="PANTHER" id="PTHR43747:SF1">
    <property type="entry name" value="SLR1998 PROTEIN"/>
    <property type="match status" value="1"/>
</dbReference>
<dbReference type="Pfam" id="PF01494">
    <property type="entry name" value="FAD_binding_3"/>
    <property type="match status" value="1"/>
</dbReference>
<protein>
    <submittedName>
        <fullName evidence="1">Monoamine oxidase</fullName>
    </submittedName>
</protein>
<accession>A0A379ZU91</accession>
<dbReference type="SUPFAM" id="SSF51905">
    <property type="entry name" value="FAD/NAD(P)-binding domain"/>
    <property type="match status" value="1"/>
</dbReference>
<evidence type="ECO:0000313" key="1">
    <source>
        <dbReference type="EMBL" id="SUI68425.1"/>
    </source>
</evidence>
<dbReference type="InterPro" id="IPR002938">
    <property type="entry name" value="FAD-bd"/>
</dbReference>
<accession>A0A3G4UVT1</accession>
<dbReference type="InterPro" id="IPR036188">
    <property type="entry name" value="FAD/NAD-bd_sf"/>
</dbReference>
<dbReference type="AlphaFoldDB" id="A0A379ZU91"/>
<dbReference type="EMBL" id="UGYO01000001">
    <property type="protein sequence ID" value="SUI68425.1"/>
    <property type="molecule type" value="Genomic_DNA"/>
</dbReference>
<dbReference type="PRINTS" id="PR00420">
    <property type="entry name" value="RNGMNOXGNASE"/>
</dbReference>
<gene>
    <name evidence="1" type="ORF">NCTC10738_01989</name>
</gene>
<dbReference type="GO" id="GO:0071949">
    <property type="term" value="F:FAD binding"/>
    <property type="evidence" value="ECO:0007669"/>
    <property type="project" value="InterPro"/>
</dbReference>